<dbReference type="PANTHER" id="PTHR24251">
    <property type="entry name" value="OVOCHYMASE-RELATED"/>
    <property type="match status" value="1"/>
</dbReference>
<reference evidence="5 6" key="1">
    <citation type="submission" date="2018-11" db="EMBL/GenBank/DDBJ databases">
        <authorList>
            <consortium name="Pathogen Informatics"/>
        </authorList>
    </citation>
    <scope>NUCLEOTIDE SEQUENCE [LARGE SCALE GENOMIC DNA]</scope>
</reference>
<evidence type="ECO:0000313" key="5">
    <source>
        <dbReference type="EMBL" id="VDM84898.1"/>
    </source>
</evidence>
<feature type="domain" description="CUB" evidence="4">
    <location>
        <begin position="35"/>
        <end position="139"/>
    </location>
</feature>
<gene>
    <name evidence="5" type="ORF">SVUK_LOCUS19896</name>
</gene>
<dbReference type="AlphaFoldDB" id="A0A3P7M0W3"/>
<dbReference type="InterPro" id="IPR035914">
    <property type="entry name" value="Sperma_CUB_dom_sf"/>
</dbReference>
<evidence type="ECO:0000256" key="1">
    <source>
        <dbReference type="ARBA" id="ARBA00022737"/>
    </source>
</evidence>
<evidence type="ECO:0000313" key="6">
    <source>
        <dbReference type="Proteomes" id="UP000270094"/>
    </source>
</evidence>
<dbReference type="SMART" id="SM00042">
    <property type="entry name" value="CUB"/>
    <property type="match status" value="1"/>
</dbReference>
<dbReference type="OrthoDB" id="5856532at2759"/>
<dbReference type="CDD" id="cd00041">
    <property type="entry name" value="CUB"/>
    <property type="match status" value="1"/>
</dbReference>
<organism evidence="5 6">
    <name type="scientific">Strongylus vulgaris</name>
    <name type="common">Blood worm</name>
    <dbReference type="NCBI Taxonomy" id="40348"/>
    <lineage>
        <taxon>Eukaryota</taxon>
        <taxon>Metazoa</taxon>
        <taxon>Ecdysozoa</taxon>
        <taxon>Nematoda</taxon>
        <taxon>Chromadorea</taxon>
        <taxon>Rhabditida</taxon>
        <taxon>Rhabditina</taxon>
        <taxon>Rhabditomorpha</taxon>
        <taxon>Strongyloidea</taxon>
        <taxon>Strongylidae</taxon>
        <taxon>Strongylus</taxon>
    </lineage>
</organism>
<protein>
    <recommendedName>
        <fullName evidence="4">CUB domain-containing protein</fullName>
    </recommendedName>
</protein>
<evidence type="ECO:0000259" key="4">
    <source>
        <dbReference type="PROSITE" id="PS01180"/>
    </source>
</evidence>
<dbReference type="PROSITE" id="PS01180">
    <property type="entry name" value="CUB"/>
    <property type="match status" value="1"/>
</dbReference>
<dbReference type="Gene3D" id="2.60.120.290">
    <property type="entry name" value="Spermadhesin, CUB domain"/>
    <property type="match status" value="1"/>
</dbReference>
<keyword evidence="6" id="KW-1185">Reference proteome</keyword>
<dbReference type="Proteomes" id="UP000270094">
    <property type="component" value="Unassembled WGS sequence"/>
</dbReference>
<sequence length="139" mass="15633">MDLCIFCSNPSFRLNFTSDETTTAAGFRAEWKAECGAVFRLSHGVISSPNYPDHYPNVNQRCEYMIAPEGELDAVIALKLLDFDLSDSKMDYSRSPCASDYLEIRDVTNNRVVMVYCGGEPMSEEPIAIKVDFLDLIEI</sequence>
<comment type="caution">
    <text evidence="3">Lacks conserved residue(s) required for the propagation of feature annotation.</text>
</comment>
<feature type="disulfide bond" evidence="3">
    <location>
        <begin position="35"/>
        <end position="62"/>
    </location>
</feature>
<evidence type="ECO:0000256" key="2">
    <source>
        <dbReference type="ARBA" id="ARBA00023157"/>
    </source>
</evidence>
<dbReference type="InterPro" id="IPR000859">
    <property type="entry name" value="CUB_dom"/>
</dbReference>
<keyword evidence="1" id="KW-0677">Repeat</keyword>
<dbReference type="EMBL" id="UYYB01134242">
    <property type="protein sequence ID" value="VDM84898.1"/>
    <property type="molecule type" value="Genomic_DNA"/>
</dbReference>
<keyword evidence="2 3" id="KW-1015">Disulfide bond</keyword>
<accession>A0A3P7M0W3</accession>
<evidence type="ECO:0000256" key="3">
    <source>
        <dbReference type="PROSITE-ProRule" id="PRU00059"/>
    </source>
</evidence>
<dbReference type="Pfam" id="PF00431">
    <property type="entry name" value="CUB"/>
    <property type="match status" value="1"/>
</dbReference>
<dbReference type="SUPFAM" id="SSF49854">
    <property type="entry name" value="Spermadhesin, CUB domain"/>
    <property type="match status" value="1"/>
</dbReference>
<name>A0A3P7M0W3_STRVU</name>
<proteinExistence type="predicted"/>